<evidence type="ECO:0000313" key="1">
    <source>
        <dbReference type="EMBL" id="GAM13883.1"/>
    </source>
</evidence>
<dbReference type="AlphaFoldDB" id="A0A0A8X1U4"/>
<comment type="caution">
    <text evidence="1">The sequence shown here is derived from an EMBL/GenBank/DDBJ whole genome shotgun (WGS) entry which is preliminary data.</text>
</comment>
<keyword evidence="2" id="KW-1185">Reference proteome</keyword>
<reference evidence="1 2" key="1">
    <citation type="submission" date="2013-06" db="EMBL/GenBank/DDBJ databases">
        <title>Whole genome shotgun sequence of Bacillus selenatarsenatis SF-1.</title>
        <authorList>
            <person name="Kuroda M."/>
            <person name="Sei K."/>
            <person name="Yamashita M."/>
            <person name="Ike M."/>
        </authorList>
    </citation>
    <scope>NUCLEOTIDE SEQUENCE [LARGE SCALE GENOMIC DNA]</scope>
    <source>
        <strain evidence="1 2">SF-1</strain>
    </source>
</reference>
<dbReference type="EMBL" id="BASE01000043">
    <property type="protein sequence ID" value="GAM13883.1"/>
    <property type="molecule type" value="Genomic_DNA"/>
</dbReference>
<accession>A0A0A8X1U4</accession>
<sequence>MKKPALGLFHNSSRGKRSILEWKSTGHFNKGHLLSSFSFLNHNIITPWTSS</sequence>
<proteinExistence type="predicted"/>
<organism evidence="1 2">
    <name type="scientific">Mesobacillus selenatarsenatis (strain DSM 18680 / JCM 14380 / FERM P-15431 / SF-1)</name>
    <dbReference type="NCBI Taxonomy" id="1321606"/>
    <lineage>
        <taxon>Bacteria</taxon>
        <taxon>Bacillati</taxon>
        <taxon>Bacillota</taxon>
        <taxon>Bacilli</taxon>
        <taxon>Bacillales</taxon>
        <taxon>Bacillaceae</taxon>
        <taxon>Mesobacillus</taxon>
    </lineage>
</organism>
<protein>
    <submittedName>
        <fullName evidence="1">Uncharacterized protein</fullName>
    </submittedName>
</protein>
<gene>
    <name evidence="1" type="ORF">SAMD00020551_2030</name>
</gene>
<evidence type="ECO:0000313" key="2">
    <source>
        <dbReference type="Proteomes" id="UP000031014"/>
    </source>
</evidence>
<dbReference type="STRING" id="1321606.SAMD00020551_2030"/>
<name>A0A0A8X1U4_MESS1</name>
<dbReference type="Proteomes" id="UP000031014">
    <property type="component" value="Unassembled WGS sequence"/>
</dbReference>